<accession>A0A0K1JJV5</accession>
<dbReference type="SUPFAM" id="SSF54373">
    <property type="entry name" value="FAD-linked reductases, C-terminal domain"/>
    <property type="match status" value="1"/>
</dbReference>
<dbReference type="GO" id="GO:0043799">
    <property type="term" value="F:glycine oxidase activity"/>
    <property type="evidence" value="ECO:0007669"/>
    <property type="project" value="UniProtKB-EC"/>
</dbReference>
<comment type="catalytic activity">
    <reaction evidence="4">
        <text>glycine + O2 + H2O = glyoxylate + H2O2 + NH4(+)</text>
        <dbReference type="Rhea" id="RHEA:11532"/>
        <dbReference type="ChEBI" id="CHEBI:15377"/>
        <dbReference type="ChEBI" id="CHEBI:15379"/>
        <dbReference type="ChEBI" id="CHEBI:16240"/>
        <dbReference type="ChEBI" id="CHEBI:28938"/>
        <dbReference type="ChEBI" id="CHEBI:36655"/>
        <dbReference type="ChEBI" id="CHEBI:57305"/>
        <dbReference type="EC" id="1.4.3.19"/>
    </reaction>
</comment>
<evidence type="ECO:0000259" key="6">
    <source>
        <dbReference type="Pfam" id="PF01266"/>
    </source>
</evidence>
<dbReference type="Proteomes" id="UP000066480">
    <property type="component" value="Chromosome"/>
</dbReference>
<evidence type="ECO:0000313" key="7">
    <source>
        <dbReference type="EMBL" id="AKU17009.1"/>
    </source>
</evidence>
<name>A0A0K1JJV5_9MICO</name>
<evidence type="ECO:0000256" key="1">
    <source>
        <dbReference type="ARBA" id="ARBA00004948"/>
    </source>
</evidence>
<dbReference type="OrthoDB" id="3214401at2"/>
<dbReference type="EMBL" id="CP011112">
    <property type="protein sequence ID" value="AKU17009.1"/>
    <property type="molecule type" value="Genomic_DNA"/>
</dbReference>
<dbReference type="Gene3D" id="3.30.9.10">
    <property type="entry name" value="D-Amino Acid Oxidase, subunit A, domain 2"/>
    <property type="match status" value="1"/>
</dbReference>
<reference evidence="7 8" key="1">
    <citation type="submission" date="2015-03" db="EMBL/GenBank/DDBJ databases">
        <title>Luteipulveratus halotolerans sp. nov., a novel actinobacterium (Dermacoccaceae) from Sarawak, Malaysia.</title>
        <authorList>
            <person name="Juboi H."/>
            <person name="Basik A."/>
            <person name="Shamsul S.S."/>
            <person name="Arnold P."/>
            <person name="Schmitt E.K."/>
            <person name="Sanglier J.-J."/>
            <person name="Yeo T."/>
        </authorList>
    </citation>
    <scope>NUCLEOTIDE SEQUENCE [LARGE SCALE GENOMIC DNA]</scope>
    <source>
        <strain evidence="7 8">MN07-A0370</strain>
    </source>
</reference>
<dbReference type="Pfam" id="PF01266">
    <property type="entry name" value="DAO"/>
    <property type="match status" value="1"/>
</dbReference>
<keyword evidence="2" id="KW-0784">Thiamine biosynthesis</keyword>
<dbReference type="KEGG" id="lmoi:VV02_15985"/>
<dbReference type="UniPathway" id="UPA00060"/>
<dbReference type="STRING" id="571913.VV02_15985"/>
<dbReference type="InterPro" id="IPR006076">
    <property type="entry name" value="FAD-dep_OxRdtase"/>
</dbReference>
<dbReference type="InterPro" id="IPR012727">
    <property type="entry name" value="Gly_oxidase_ThiO"/>
</dbReference>
<dbReference type="PANTHER" id="PTHR13847">
    <property type="entry name" value="SARCOSINE DEHYDROGENASE-RELATED"/>
    <property type="match status" value="1"/>
</dbReference>
<evidence type="ECO:0000256" key="4">
    <source>
        <dbReference type="ARBA" id="ARBA00049872"/>
    </source>
</evidence>
<dbReference type="Gene3D" id="3.50.50.60">
    <property type="entry name" value="FAD/NAD(P)-binding domain"/>
    <property type="match status" value="1"/>
</dbReference>
<evidence type="ECO:0000256" key="3">
    <source>
        <dbReference type="ARBA" id="ARBA00023002"/>
    </source>
</evidence>
<dbReference type="GO" id="GO:0005737">
    <property type="term" value="C:cytoplasm"/>
    <property type="evidence" value="ECO:0007669"/>
    <property type="project" value="TreeGrafter"/>
</dbReference>
<organism evidence="7 8">
    <name type="scientific">Luteipulveratus mongoliensis</name>
    <dbReference type="NCBI Taxonomy" id="571913"/>
    <lineage>
        <taxon>Bacteria</taxon>
        <taxon>Bacillati</taxon>
        <taxon>Actinomycetota</taxon>
        <taxon>Actinomycetes</taxon>
        <taxon>Micrococcales</taxon>
        <taxon>Dermacoccaceae</taxon>
        <taxon>Luteipulveratus</taxon>
    </lineage>
</organism>
<keyword evidence="3" id="KW-0560">Oxidoreductase</keyword>
<dbReference type="InterPro" id="IPR036188">
    <property type="entry name" value="FAD/NAD-bd_sf"/>
</dbReference>
<feature type="domain" description="FAD dependent oxidoreductase" evidence="6">
    <location>
        <begin position="16"/>
        <end position="360"/>
    </location>
</feature>
<dbReference type="GO" id="GO:0009229">
    <property type="term" value="P:thiamine diphosphate biosynthetic process"/>
    <property type="evidence" value="ECO:0007669"/>
    <property type="project" value="UniProtKB-UniPathway"/>
</dbReference>
<sequence>MVSPARDPHPSSPMTVAVVGGGIAGLSAAWGLCRRGLDVVVYDDRATGRASPVAAGMLAPGSELDYGHDALHRLCEESLARWDRFADEISAASGIDIAPRPPGTLLVSIHPDDDDRLVRRAALLATQSVPAEMLSAAMCRQCEPELTNRARGCLRIPRDTSVDAPVVIRALRAALQDNGARIVTDRVLLARSGGRVIGVRRGDRLVPTDAVVLAAGVQSTSLAADVDETVPTRPVKGEILRLRTSDDLLTQTVRARVDEVDVYLVPRDDGEIVVGATSADVGHDTRRTPRAILDLLSAATTVLPQLRDAELLSHDVGLRPGTPDNGPYLGATEVDGLFVATGHYRHGFLLAPITADALAAAVLGEPLNPAAADFTLARHRSASHRRQTV</sequence>
<dbReference type="PATRIC" id="fig|571913.6.peg.3245"/>
<dbReference type="NCBIfam" id="TIGR02352">
    <property type="entry name" value="thiamin_ThiO"/>
    <property type="match status" value="1"/>
</dbReference>
<dbReference type="GO" id="GO:0050660">
    <property type="term" value="F:flavin adenine dinucleotide binding"/>
    <property type="evidence" value="ECO:0007669"/>
    <property type="project" value="InterPro"/>
</dbReference>
<evidence type="ECO:0000256" key="5">
    <source>
        <dbReference type="ARBA" id="ARBA00050018"/>
    </source>
</evidence>
<dbReference type="GO" id="GO:0009228">
    <property type="term" value="P:thiamine biosynthetic process"/>
    <property type="evidence" value="ECO:0007669"/>
    <property type="project" value="UniProtKB-KW"/>
</dbReference>
<dbReference type="PANTHER" id="PTHR13847:SF289">
    <property type="entry name" value="GLYCINE OXIDASE"/>
    <property type="match status" value="1"/>
</dbReference>
<gene>
    <name evidence="7" type="ORF">VV02_15985</name>
</gene>
<proteinExistence type="predicted"/>
<evidence type="ECO:0000256" key="2">
    <source>
        <dbReference type="ARBA" id="ARBA00022977"/>
    </source>
</evidence>
<evidence type="ECO:0000313" key="8">
    <source>
        <dbReference type="Proteomes" id="UP000066480"/>
    </source>
</evidence>
<dbReference type="AlphaFoldDB" id="A0A0K1JJV5"/>
<comment type="pathway">
    <text evidence="1">Cofactor biosynthesis; thiamine diphosphate biosynthesis.</text>
</comment>
<protein>
    <recommendedName>
        <fullName evidence="5">glycine oxidase</fullName>
        <ecNumber evidence="5">1.4.3.19</ecNumber>
    </recommendedName>
</protein>
<dbReference type="EC" id="1.4.3.19" evidence="5"/>
<dbReference type="SUPFAM" id="SSF51905">
    <property type="entry name" value="FAD/NAD(P)-binding domain"/>
    <property type="match status" value="1"/>
</dbReference>
<keyword evidence="8" id="KW-1185">Reference proteome</keyword>